<dbReference type="InterPro" id="IPR000917">
    <property type="entry name" value="Sulfatase_N"/>
</dbReference>
<keyword evidence="5" id="KW-1185">Reference proteome</keyword>
<dbReference type="GO" id="GO:0005737">
    <property type="term" value="C:cytoplasm"/>
    <property type="evidence" value="ECO:0007669"/>
    <property type="project" value="TreeGrafter"/>
</dbReference>
<dbReference type="RefSeq" id="WP_072958358.1">
    <property type="nucleotide sequence ID" value="NZ_FQUH01000007.1"/>
</dbReference>
<dbReference type="Proteomes" id="UP000184159">
    <property type="component" value="Unassembled WGS sequence"/>
</dbReference>
<dbReference type="InterPro" id="IPR017850">
    <property type="entry name" value="Alkaline_phosphatase_core_sf"/>
</dbReference>
<evidence type="ECO:0000313" key="4">
    <source>
        <dbReference type="EMBL" id="SHF26988.1"/>
    </source>
</evidence>
<gene>
    <name evidence="4" type="ORF">SAMN02745781_01871</name>
</gene>
<accession>A0A1M5A9M2</accession>
<dbReference type="CDD" id="cd16148">
    <property type="entry name" value="sulfatase_like"/>
    <property type="match status" value="1"/>
</dbReference>
<dbReference type="AlphaFoldDB" id="A0A1M5A9M2"/>
<dbReference type="Pfam" id="PF00884">
    <property type="entry name" value="Sulfatase"/>
    <property type="match status" value="1"/>
</dbReference>
<feature type="domain" description="Sulfatase N-terminal" evidence="3">
    <location>
        <begin position="4"/>
        <end position="336"/>
    </location>
</feature>
<dbReference type="PANTHER" id="PTHR45953">
    <property type="entry name" value="IDURONATE 2-SULFATASE"/>
    <property type="match status" value="1"/>
</dbReference>
<evidence type="ECO:0000256" key="2">
    <source>
        <dbReference type="ARBA" id="ARBA00022801"/>
    </source>
</evidence>
<dbReference type="Gene3D" id="3.40.720.10">
    <property type="entry name" value="Alkaline Phosphatase, subunit A"/>
    <property type="match status" value="1"/>
</dbReference>
<proteinExistence type="predicted"/>
<keyword evidence="2" id="KW-0378">Hydrolase</keyword>
<reference evidence="5" key="1">
    <citation type="submission" date="2016-11" db="EMBL/GenBank/DDBJ databases">
        <authorList>
            <person name="Varghese N."/>
            <person name="Submissions S."/>
        </authorList>
    </citation>
    <scope>NUCLEOTIDE SEQUENCE [LARGE SCALE GENOMIC DNA]</scope>
    <source>
        <strain evidence="5">DSM 21264</strain>
    </source>
</reference>
<evidence type="ECO:0000259" key="3">
    <source>
        <dbReference type="Pfam" id="PF00884"/>
    </source>
</evidence>
<organism evidence="4 5">
    <name type="scientific">Vibrio gazogenes DSM 21264 = NBRC 103151</name>
    <dbReference type="NCBI Taxonomy" id="1123492"/>
    <lineage>
        <taxon>Bacteria</taxon>
        <taxon>Pseudomonadati</taxon>
        <taxon>Pseudomonadota</taxon>
        <taxon>Gammaproteobacteria</taxon>
        <taxon>Vibrionales</taxon>
        <taxon>Vibrionaceae</taxon>
        <taxon>Vibrio</taxon>
    </lineage>
</organism>
<dbReference type="EMBL" id="FQUH01000007">
    <property type="protein sequence ID" value="SHF26988.1"/>
    <property type="molecule type" value="Genomic_DNA"/>
</dbReference>
<sequence>MKAVVLMFDTLTRHHLSTYGGDAITPNFERLAKKTVQFDKFFVGSMPCMPARRDLHTGRYNFLHRSWGPIEPFDFSMPEYLSKNKIHTHLVTDHKHYWRDGGATYHTRYTTFEFIRGQEGDAWKGHVEKPDVVYDAEGQEQQVVVERRKRRIAQDMINREYMKTELEHTLSRTIEEGLSFIRTNLDQDNWFLQLECFDPHEPFFVPEKYLQMYGCTQSDFNGWMYYNANTDSAEKQQLIQKFYKALLTMCDDYLGKVLDMFDDNQLWDDTMLMVCTDHGFLLGEHDWWGKNIMPLYEEVAHTPFFYWDPRLKLKDVKTDFLGQLIDIPATLLDFFGHDVPPHMHGRSFYSALRDNQPIRSHALYGYYGAHLNITDGQYVYMRSPKERHNSQYEYTLMPTAIDSRFTQAQLKGATLCDGFAFTNETPVLRIPTSVNYTNSYRFGDKLFDIDADPEQIHPLDNDELALSLLEKIKALLIENEAPEELYQRYALEDLTLQNIRQEKLQFEQYQLSAYQNYNLSHHCVAEGLEVLGHISDNPAQDKQNLLAHIDDNGQITPERVYELARILYQDELLKKAIYQLNLAMRYD</sequence>
<dbReference type="GO" id="GO:0046872">
    <property type="term" value="F:metal ion binding"/>
    <property type="evidence" value="ECO:0007669"/>
    <property type="project" value="UniProtKB-KW"/>
</dbReference>
<name>A0A1M5A9M2_VIBGA</name>
<dbReference type="GO" id="GO:0008484">
    <property type="term" value="F:sulfuric ester hydrolase activity"/>
    <property type="evidence" value="ECO:0007669"/>
    <property type="project" value="TreeGrafter"/>
</dbReference>
<dbReference type="SUPFAM" id="SSF53649">
    <property type="entry name" value="Alkaline phosphatase-like"/>
    <property type="match status" value="1"/>
</dbReference>
<protein>
    <submittedName>
        <fullName evidence="4">Arylsulfatase A</fullName>
    </submittedName>
</protein>
<evidence type="ECO:0000313" key="5">
    <source>
        <dbReference type="Proteomes" id="UP000184159"/>
    </source>
</evidence>
<evidence type="ECO:0000256" key="1">
    <source>
        <dbReference type="ARBA" id="ARBA00022723"/>
    </source>
</evidence>
<keyword evidence="1" id="KW-0479">Metal-binding</keyword>
<dbReference type="PANTHER" id="PTHR45953:SF1">
    <property type="entry name" value="IDURONATE 2-SULFATASE"/>
    <property type="match status" value="1"/>
</dbReference>